<dbReference type="GO" id="GO:0003723">
    <property type="term" value="F:RNA binding"/>
    <property type="evidence" value="ECO:0007669"/>
    <property type="project" value="InterPro"/>
</dbReference>
<evidence type="ECO:0000256" key="2">
    <source>
        <dbReference type="RuleBase" id="RU004328"/>
    </source>
</evidence>
<dbReference type="PANTHER" id="PTHR11240:SF22">
    <property type="entry name" value="RIBONUCLEASE T2"/>
    <property type="match status" value="1"/>
</dbReference>
<dbReference type="InterPro" id="IPR001568">
    <property type="entry name" value="RNase_T2-like"/>
</dbReference>
<dbReference type="InterPro" id="IPR036430">
    <property type="entry name" value="RNase_T2-like_sf"/>
</dbReference>
<comment type="caution">
    <text evidence="5">The sequence shown here is derived from an EMBL/GenBank/DDBJ whole genome shotgun (WGS) entry which is preliminary data.</text>
</comment>
<dbReference type="Pfam" id="PF00445">
    <property type="entry name" value="Ribonuclease_T2"/>
    <property type="match status" value="1"/>
</dbReference>
<keyword evidence="4" id="KW-0732">Signal</keyword>
<evidence type="ECO:0000256" key="4">
    <source>
        <dbReference type="SAM" id="SignalP"/>
    </source>
</evidence>
<sequence length="243" mass="26505">MKQYFGFVALGALSLAAAGWLFLGQPQTASGPPTTQRTETRSPPSSRGTADTSETGFDFYVLSLSWSPAFCASDAGRNSRQQCGSDRTFGFVVHGLWPQNDQGYPEFCGTDKSERVPDSIGQSMFDIMPSMGLIGHQWRKHGSCSGLTQAQYFEKTRDAYERIKLPADISSGDHTKRLSADAIEAAFVDANPGMTKSGIAISCEGPRLEEVRICLSKTLSFRDCPELDRQGCRSNAAEIIPIR</sequence>
<dbReference type="EC" id="4.6.1.19" evidence="5"/>
<accession>A0AAJ2EQU9</accession>
<dbReference type="Proteomes" id="UP001255601">
    <property type="component" value="Unassembled WGS sequence"/>
</dbReference>
<dbReference type="CDD" id="cd01062">
    <property type="entry name" value="RNase_T2_prok"/>
    <property type="match status" value="1"/>
</dbReference>
<name>A0AAJ2EQU9_9HYPH</name>
<feature type="region of interest" description="Disordered" evidence="3">
    <location>
        <begin position="27"/>
        <end position="53"/>
    </location>
</feature>
<dbReference type="GO" id="GO:0033897">
    <property type="term" value="F:ribonuclease T2 activity"/>
    <property type="evidence" value="ECO:0007669"/>
    <property type="project" value="UniProtKB-EC"/>
</dbReference>
<dbReference type="InterPro" id="IPR018188">
    <property type="entry name" value="RNase_T2_His_AS_1"/>
</dbReference>
<feature type="signal peptide" evidence="4">
    <location>
        <begin position="1"/>
        <end position="29"/>
    </location>
</feature>
<dbReference type="EMBL" id="JAVIZC010000001">
    <property type="protein sequence ID" value="MDR6101049.1"/>
    <property type="molecule type" value="Genomic_DNA"/>
</dbReference>
<evidence type="ECO:0000256" key="1">
    <source>
        <dbReference type="ARBA" id="ARBA00007469"/>
    </source>
</evidence>
<proteinExistence type="inferred from homology"/>
<dbReference type="Gene3D" id="3.90.730.10">
    <property type="entry name" value="Ribonuclease T2-like"/>
    <property type="match status" value="1"/>
</dbReference>
<dbReference type="GO" id="GO:0006401">
    <property type="term" value="P:RNA catabolic process"/>
    <property type="evidence" value="ECO:0007669"/>
    <property type="project" value="TreeGrafter"/>
</dbReference>
<comment type="similarity">
    <text evidence="1 2">Belongs to the RNase T2 family.</text>
</comment>
<evidence type="ECO:0000313" key="6">
    <source>
        <dbReference type="Proteomes" id="UP001255601"/>
    </source>
</evidence>
<dbReference type="RefSeq" id="WP_309769993.1">
    <property type="nucleotide sequence ID" value="NZ_JAVIZC010000001.1"/>
</dbReference>
<dbReference type="AlphaFoldDB" id="A0AAJ2EQU9"/>
<dbReference type="PROSITE" id="PS00530">
    <property type="entry name" value="RNASE_T2_1"/>
    <property type="match status" value="1"/>
</dbReference>
<protein>
    <submittedName>
        <fullName evidence="5">Ribonuclease T2</fullName>
        <ecNumber evidence="5">4.6.1.19</ecNumber>
    </submittedName>
</protein>
<dbReference type="SUPFAM" id="SSF55895">
    <property type="entry name" value="Ribonuclease Rh-like"/>
    <property type="match status" value="1"/>
</dbReference>
<keyword evidence="5" id="KW-0456">Lyase</keyword>
<organism evidence="5 6">
    <name type="scientific">Agrobacterium larrymoorei</name>
    <dbReference type="NCBI Taxonomy" id="160699"/>
    <lineage>
        <taxon>Bacteria</taxon>
        <taxon>Pseudomonadati</taxon>
        <taxon>Pseudomonadota</taxon>
        <taxon>Alphaproteobacteria</taxon>
        <taxon>Hyphomicrobiales</taxon>
        <taxon>Rhizobiaceae</taxon>
        <taxon>Rhizobium/Agrobacterium group</taxon>
        <taxon>Agrobacterium</taxon>
    </lineage>
</organism>
<dbReference type="InterPro" id="IPR039378">
    <property type="entry name" value="RNase_T2_prok"/>
</dbReference>
<evidence type="ECO:0000256" key="3">
    <source>
        <dbReference type="SAM" id="MobiDB-lite"/>
    </source>
</evidence>
<feature type="chain" id="PRO_5042598123" evidence="4">
    <location>
        <begin position="30"/>
        <end position="243"/>
    </location>
</feature>
<reference evidence="5" key="1">
    <citation type="submission" date="2023-08" db="EMBL/GenBank/DDBJ databases">
        <title>Functional and genomic diversity of the sorghum phyllosphere microbiome.</title>
        <authorList>
            <person name="Shade A."/>
        </authorList>
    </citation>
    <scope>NUCLEOTIDE SEQUENCE</scope>
    <source>
        <strain evidence="5">SORGH_AS_0974</strain>
    </source>
</reference>
<gene>
    <name evidence="5" type="ORF">QE369_001227</name>
</gene>
<dbReference type="PANTHER" id="PTHR11240">
    <property type="entry name" value="RIBONUCLEASE T2"/>
    <property type="match status" value="1"/>
</dbReference>
<evidence type="ECO:0000313" key="5">
    <source>
        <dbReference type="EMBL" id="MDR6101049.1"/>
    </source>
</evidence>